<comment type="caution">
    <text evidence="3">The sequence shown here is derived from an EMBL/GenBank/DDBJ whole genome shotgun (WGS) entry which is preliminary data.</text>
</comment>
<feature type="chain" id="PRO_5042046119" evidence="1">
    <location>
        <begin position="23"/>
        <end position="217"/>
    </location>
</feature>
<feature type="domain" description="Outer membrane protein beta-barrel" evidence="2">
    <location>
        <begin position="22"/>
        <end position="195"/>
    </location>
</feature>
<dbReference type="AlphaFoldDB" id="A0AAE4ZCP5"/>
<dbReference type="InterPro" id="IPR025665">
    <property type="entry name" value="Beta-barrel_OMP_2"/>
</dbReference>
<protein>
    <submittedName>
        <fullName evidence="3">PorT family protein</fullName>
    </submittedName>
</protein>
<dbReference type="Proteomes" id="UP000702544">
    <property type="component" value="Unassembled WGS sequence"/>
</dbReference>
<organism evidence="3 4">
    <name type="scientific">Candidatus Kutchimonas denitrificans</name>
    <dbReference type="NCBI Taxonomy" id="3056748"/>
    <lineage>
        <taxon>Bacteria</taxon>
        <taxon>Pseudomonadati</taxon>
        <taxon>Gemmatimonadota</taxon>
        <taxon>Gemmatimonadia</taxon>
        <taxon>Candidatus Palauibacterales</taxon>
        <taxon>Candidatus Palauibacteraceae</taxon>
        <taxon>Candidatus Kutchimonas</taxon>
    </lineage>
</organism>
<dbReference type="InterPro" id="IPR011250">
    <property type="entry name" value="OMP/PagP_B-barrel"/>
</dbReference>
<proteinExistence type="predicted"/>
<reference evidence="3 4" key="1">
    <citation type="submission" date="2020-01" db="EMBL/GenBank/DDBJ databases">
        <title>Genomes assembled from Gulf of Kutch pelagic sediment metagenomes.</title>
        <authorList>
            <person name="Chandrashekar M."/>
            <person name="Mahajan M.S."/>
            <person name="Dave K.J."/>
            <person name="Vatsa P."/>
            <person name="Nathani N.M."/>
        </authorList>
    </citation>
    <scope>NUCLEOTIDE SEQUENCE [LARGE SCALE GENOMIC DNA]</scope>
    <source>
        <strain evidence="3">KS3-K002</strain>
    </source>
</reference>
<keyword evidence="1" id="KW-0732">Signal</keyword>
<evidence type="ECO:0000256" key="1">
    <source>
        <dbReference type="SAM" id="SignalP"/>
    </source>
</evidence>
<dbReference type="EMBL" id="JAACAK010000113">
    <property type="protein sequence ID" value="NIR76091.1"/>
    <property type="molecule type" value="Genomic_DNA"/>
</dbReference>
<evidence type="ECO:0000259" key="2">
    <source>
        <dbReference type="Pfam" id="PF13568"/>
    </source>
</evidence>
<feature type="signal peptide" evidence="1">
    <location>
        <begin position="1"/>
        <end position="22"/>
    </location>
</feature>
<accession>A0AAE4ZCP5</accession>
<sequence>MKAMPLAAVVLLAATLPSTGLAQDDGGFVVGARGGPNFSDLAGDLNFDSRVGFGVGVFGGLQLGKFWSVQAELSYQQKGAKDIAIQIPVRERRIKISYLELQLPLALYPDLGPSGLTLRLYGGPYGAIEVACSKEVDDAAGTPVSSDCEAGPEAEAVLLKSVDYGIVIGAGVDLAGRDRSGLTLDVRYDVGLANINDGGVGDVMNRAIQVVVGYAHR</sequence>
<dbReference type="Pfam" id="PF13568">
    <property type="entry name" value="OMP_b-brl_2"/>
    <property type="match status" value="1"/>
</dbReference>
<gene>
    <name evidence="3" type="ORF">GWO12_13430</name>
</gene>
<dbReference type="SUPFAM" id="SSF56925">
    <property type="entry name" value="OMPA-like"/>
    <property type="match status" value="1"/>
</dbReference>
<evidence type="ECO:0000313" key="4">
    <source>
        <dbReference type="Proteomes" id="UP000702544"/>
    </source>
</evidence>
<name>A0AAE4ZCP5_9BACT</name>
<evidence type="ECO:0000313" key="3">
    <source>
        <dbReference type="EMBL" id="NIR76091.1"/>
    </source>
</evidence>